<feature type="transmembrane region" description="Helical" evidence="1">
    <location>
        <begin position="197"/>
        <end position="217"/>
    </location>
</feature>
<keyword evidence="4" id="KW-1185">Reference proteome</keyword>
<dbReference type="PANTHER" id="PTHR43592">
    <property type="entry name" value="CAAX AMINO TERMINAL PROTEASE"/>
    <property type="match status" value="1"/>
</dbReference>
<feature type="transmembrane region" description="Helical" evidence="1">
    <location>
        <begin position="12"/>
        <end position="39"/>
    </location>
</feature>
<dbReference type="PANTHER" id="PTHR43592:SF15">
    <property type="entry name" value="CAAX AMINO TERMINAL PROTEASE FAMILY PROTEIN"/>
    <property type="match status" value="1"/>
</dbReference>
<sequence length="307" mass="34829">MNLHVAQERNPWSDLVVLFAWTLGCTILVQLLLMLGGAMLNQDLLALTQPSVGKKPVGVFSYLVLGGSSVGTFLIPALIYQRARAATDIFPAQNWRDWKTYVFGIVFLVAFSPCMSIISDWNMQMTFPEGMRGVENWMREQEDMMAHLTAQTVMVNDVGRLLANVLVIGILPAVSEEFFFRGALQQIFARVLKHEQFSIWIVAIIFSAIHFQFYGFFPRMLLGVFFGYLVVWTGNIWTAVFAHFVNNTSVTILAFYYASENKTYDELVKSDSYSIIVYLGSLFISVAVAYLFFRYTAKKKIYGEQLG</sequence>
<evidence type="ECO:0000313" key="3">
    <source>
        <dbReference type="EMBL" id="MFD2546561.1"/>
    </source>
</evidence>
<feature type="transmembrane region" description="Helical" evidence="1">
    <location>
        <begin position="59"/>
        <end position="80"/>
    </location>
</feature>
<evidence type="ECO:0000313" key="4">
    <source>
        <dbReference type="Proteomes" id="UP001597545"/>
    </source>
</evidence>
<dbReference type="GO" id="GO:0016787">
    <property type="term" value="F:hydrolase activity"/>
    <property type="evidence" value="ECO:0007669"/>
    <property type="project" value="UniProtKB-KW"/>
</dbReference>
<organism evidence="3 4">
    <name type="scientific">Sphingobacterium suaedae</name>
    <dbReference type="NCBI Taxonomy" id="1686402"/>
    <lineage>
        <taxon>Bacteria</taxon>
        <taxon>Pseudomonadati</taxon>
        <taxon>Bacteroidota</taxon>
        <taxon>Sphingobacteriia</taxon>
        <taxon>Sphingobacteriales</taxon>
        <taxon>Sphingobacteriaceae</taxon>
        <taxon>Sphingobacterium</taxon>
    </lineage>
</organism>
<dbReference type="EMBL" id="JBHULR010000002">
    <property type="protein sequence ID" value="MFD2546561.1"/>
    <property type="molecule type" value="Genomic_DNA"/>
</dbReference>
<comment type="caution">
    <text evidence="3">The sequence shown here is derived from an EMBL/GenBank/DDBJ whole genome shotgun (WGS) entry which is preliminary data.</text>
</comment>
<name>A0ABW5KGB1_9SPHI</name>
<proteinExistence type="predicted"/>
<keyword evidence="1" id="KW-0812">Transmembrane</keyword>
<feature type="transmembrane region" description="Helical" evidence="1">
    <location>
        <begin position="224"/>
        <end position="245"/>
    </location>
</feature>
<dbReference type="RefSeq" id="WP_380900467.1">
    <property type="nucleotide sequence ID" value="NZ_JBHUEG010000003.1"/>
</dbReference>
<reference evidence="4" key="1">
    <citation type="journal article" date="2019" name="Int. J. Syst. Evol. Microbiol.">
        <title>The Global Catalogue of Microorganisms (GCM) 10K type strain sequencing project: providing services to taxonomists for standard genome sequencing and annotation.</title>
        <authorList>
            <consortium name="The Broad Institute Genomics Platform"/>
            <consortium name="The Broad Institute Genome Sequencing Center for Infectious Disease"/>
            <person name="Wu L."/>
            <person name="Ma J."/>
        </authorList>
    </citation>
    <scope>NUCLEOTIDE SEQUENCE [LARGE SCALE GENOMIC DNA]</scope>
    <source>
        <strain evidence="4">KCTC 42662</strain>
    </source>
</reference>
<accession>A0ABW5KGB1</accession>
<feature type="domain" description="CAAX prenyl protease 2/Lysostaphin resistance protein A-like" evidence="2">
    <location>
        <begin position="161"/>
        <end position="248"/>
    </location>
</feature>
<feature type="transmembrane region" description="Helical" evidence="1">
    <location>
        <begin position="275"/>
        <end position="293"/>
    </location>
</feature>
<keyword evidence="1" id="KW-0472">Membrane</keyword>
<gene>
    <name evidence="3" type="ORF">ACFSR5_02750</name>
</gene>
<evidence type="ECO:0000256" key="1">
    <source>
        <dbReference type="SAM" id="Phobius"/>
    </source>
</evidence>
<keyword evidence="1" id="KW-1133">Transmembrane helix</keyword>
<dbReference type="InterPro" id="IPR003675">
    <property type="entry name" value="Rce1/LyrA-like_dom"/>
</dbReference>
<dbReference type="EC" id="3.4.-.-" evidence="3"/>
<dbReference type="Pfam" id="PF02517">
    <property type="entry name" value="Rce1-like"/>
    <property type="match status" value="1"/>
</dbReference>
<feature type="transmembrane region" description="Helical" evidence="1">
    <location>
        <begin position="101"/>
        <end position="119"/>
    </location>
</feature>
<dbReference type="Proteomes" id="UP001597545">
    <property type="component" value="Unassembled WGS sequence"/>
</dbReference>
<protein>
    <submittedName>
        <fullName evidence="3">CPBP family intramembrane glutamic endopeptidase</fullName>
        <ecNumber evidence="3">3.4.-.-</ecNumber>
    </submittedName>
</protein>
<keyword evidence="3" id="KW-0378">Hydrolase</keyword>
<evidence type="ECO:0000259" key="2">
    <source>
        <dbReference type="Pfam" id="PF02517"/>
    </source>
</evidence>